<name>A0A5B0QG47_PUCGR</name>
<proteinExistence type="predicted"/>
<dbReference type="EMBL" id="VDEP01000281">
    <property type="protein sequence ID" value="KAA1112187.1"/>
    <property type="molecule type" value="Genomic_DNA"/>
</dbReference>
<sequence>MNLIMVLNIAPSLQAPVQARGDGEDEEGMQSNGVRQAKSSDAPQYHMFVRRSSSRSQDNAG</sequence>
<protein>
    <submittedName>
        <fullName evidence="3">Uncharacterized protein</fullName>
    </submittedName>
</protein>
<feature type="signal peptide" evidence="2">
    <location>
        <begin position="1"/>
        <end position="19"/>
    </location>
</feature>
<gene>
    <name evidence="3" type="ORF">PGTUg99_007252</name>
</gene>
<dbReference type="Proteomes" id="UP000325313">
    <property type="component" value="Unassembled WGS sequence"/>
</dbReference>
<feature type="compositionally biased region" description="Polar residues" evidence="1">
    <location>
        <begin position="29"/>
        <end position="42"/>
    </location>
</feature>
<evidence type="ECO:0000313" key="3">
    <source>
        <dbReference type="EMBL" id="KAA1112187.1"/>
    </source>
</evidence>
<evidence type="ECO:0000313" key="4">
    <source>
        <dbReference type="Proteomes" id="UP000325313"/>
    </source>
</evidence>
<evidence type="ECO:0000256" key="1">
    <source>
        <dbReference type="SAM" id="MobiDB-lite"/>
    </source>
</evidence>
<feature type="chain" id="PRO_5023029502" evidence="2">
    <location>
        <begin position="20"/>
        <end position="61"/>
    </location>
</feature>
<evidence type="ECO:0000256" key="2">
    <source>
        <dbReference type="SAM" id="SignalP"/>
    </source>
</evidence>
<reference evidence="3 4" key="1">
    <citation type="submission" date="2019-05" db="EMBL/GenBank/DDBJ databases">
        <title>Emergence of the Ug99 lineage of the wheat stem rust pathogen through somatic hybridization.</title>
        <authorList>
            <person name="Li F."/>
            <person name="Upadhyaya N.M."/>
            <person name="Sperschneider J."/>
            <person name="Matny O."/>
            <person name="Nguyen-Phuc H."/>
            <person name="Mago R."/>
            <person name="Raley C."/>
            <person name="Miller M.E."/>
            <person name="Silverstein K.A.T."/>
            <person name="Henningsen E."/>
            <person name="Hirsch C.D."/>
            <person name="Visser B."/>
            <person name="Pretorius Z.A."/>
            <person name="Steffenson B.J."/>
            <person name="Schwessinger B."/>
            <person name="Dodds P.N."/>
            <person name="Figueroa M."/>
        </authorList>
    </citation>
    <scope>NUCLEOTIDE SEQUENCE [LARGE SCALE GENOMIC DNA]</scope>
    <source>
        <strain evidence="3 4">Ug99</strain>
    </source>
</reference>
<feature type="region of interest" description="Disordered" evidence="1">
    <location>
        <begin position="14"/>
        <end position="61"/>
    </location>
</feature>
<dbReference type="AlphaFoldDB" id="A0A5B0QG47"/>
<comment type="caution">
    <text evidence="3">The sequence shown here is derived from an EMBL/GenBank/DDBJ whole genome shotgun (WGS) entry which is preliminary data.</text>
</comment>
<accession>A0A5B0QG47</accession>
<organism evidence="3 4">
    <name type="scientific">Puccinia graminis f. sp. tritici</name>
    <dbReference type="NCBI Taxonomy" id="56615"/>
    <lineage>
        <taxon>Eukaryota</taxon>
        <taxon>Fungi</taxon>
        <taxon>Dikarya</taxon>
        <taxon>Basidiomycota</taxon>
        <taxon>Pucciniomycotina</taxon>
        <taxon>Pucciniomycetes</taxon>
        <taxon>Pucciniales</taxon>
        <taxon>Pucciniaceae</taxon>
        <taxon>Puccinia</taxon>
    </lineage>
</organism>
<keyword evidence="2" id="KW-0732">Signal</keyword>